<comment type="caution">
    <text evidence="3">The sequence shown here is derived from an EMBL/GenBank/DDBJ whole genome shotgun (WGS) entry which is preliminary data.</text>
</comment>
<name>A0ABU5EPI5_9FLAO</name>
<dbReference type="InterPro" id="IPR002491">
    <property type="entry name" value="ABC_transptr_periplasmic_BD"/>
</dbReference>
<dbReference type="InterPro" id="IPR054828">
    <property type="entry name" value="Vit_B12_bind_prot"/>
</dbReference>
<accession>A0ABU5EPI5</accession>
<dbReference type="Proteomes" id="UP001285855">
    <property type="component" value="Unassembled WGS sequence"/>
</dbReference>
<dbReference type="Gene3D" id="3.40.50.1980">
    <property type="entry name" value="Nitrogenase molybdenum iron protein domain"/>
    <property type="match status" value="2"/>
</dbReference>
<dbReference type="PANTHER" id="PTHR30535">
    <property type="entry name" value="VITAMIN B12-BINDING PROTEIN"/>
    <property type="match status" value="1"/>
</dbReference>
<protein>
    <submittedName>
        <fullName evidence="3">Helical backbone metal receptor</fullName>
    </submittedName>
</protein>
<evidence type="ECO:0000313" key="3">
    <source>
        <dbReference type="EMBL" id="MDY2588370.1"/>
    </source>
</evidence>
<keyword evidence="4" id="KW-1185">Reference proteome</keyword>
<proteinExistence type="predicted"/>
<keyword evidence="1" id="KW-0732">Signal</keyword>
<dbReference type="PROSITE" id="PS50983">
    <property type="entry name" value="FE_B12_PBP"/>
    <property type="match status" value="1"/>
</dbReference>
<gene>
    <name evidence="3" type="ORF">SNF14_13560</name>
</gene>
<dbReference type="Pfam" id="PF01497">
    <property type="entry name" value="Peripla_BP_2"/>
    <property type="match status" value="1"/>
</dbReference>
<dbReference type="PANTHER" id="PTHR30535:SF34">
    <property type="entry name" value="MOLYBDATE-BINDING PROTEIN MOLA"/>
    <property type="match status" value="1"/>
</dbReference>
<evidence type="ECO:0000313" key="4">
    <source>
        <dbReference type="Proteomes" id="UP001285855"/>
    </source>
</evidence>
<keyword evidence="3" id="KW-0675">Receptor</keyword>
<dbReference type="NCBIfam" id="NF038402">
    <property type="entry name" value="TroA_like"/>
    <property type="match status" value="1"/>
</dbReference>
<dbReference type="EMBL" id="JAXDAE010000016">
    <property type="protein sequence ID" value="MDY2588370.1"/>
    <property type="molecule type" value="Genomic_DNA"/>
</dbReference>
<evidence type="ECO:0000256" key="1">
    <source>
        <dbReference type="ARBA" id="ARBA00022729"/>
    </source>
</evidence>
<dbReference type="InterPro" id="IPR050902">
    <property type="entry name" value="ABC_Transporter_SBP"/>
</dbReference>
<evidence type="ECO:0000259" key="2">
    <source>
        <dbReference type="PROSITE" id="PS50983"/>
    </source>
</evidence>
<sequence length="261" mass="30377">MIYHDQLNRIIELKQSPNRIVSLVPSQTELLVDLGLIDQIVGVTKFCIHPSSLRKTKSVVGGTKQIGFEKIKALQPDIILCNKEENTKEMIDKLKSIAPIHISDIYTVEDCLELIKTYGQIFNKSNEASRLVNAIKTEKEAFHSQRSRSNKMKVAYFIWKNPFMVAASNTFIHSMLNEAHLFNVFEDEERYPEIQLDHPKIKEADCIFLSSEPYPFKEKDIEEFKKQFPSKKIMIVDGEMFSWYGSRICKSYRYFKSYFLA</sequence>
<feature type="domain" description="Fe/B12 periplasmic-binding" evidence="2">
    <location>
        <begin position="19"/>
        <end position="261"/>
    </location>
</feature>
<organism evidence="3 4">
    <name type="scientific">Winogradskyella aquimaris</name>
    <dbReference type="NCBI Taxonomy" id="864074"/>
    <lineage>
        <taxon>Bacteria</taxon>
        <taxon>Pseudomonadati</taxon>
        <taxon>Bacteroidota</taxon>
        <taxon>Flavobacteriia</taxon>
        <taxon>Flavobacteriales</taxon>
        <taxon>Flavobacteriaceae</taxon>
        <taxon>Winogradskyella</taxon>
    </lineage>
</organism>
<dbReference type="SUPFAM" id="SSF53807">
    <property type="entry name" value="Helical backbone' metal receptor"/>
    <property type="match status" value="1"/>
</dbReference>
<reference evidence="3 4" key="1">
    <citation type="submission" date="2023-11" db="EMBL/GenBank/DDBJ databases">
        <title>Winogradskyella pelagius sp. nov., isolated from coastal sediment.</title>
        <authorList>
            <person name="Li F."/>
        </authorList>
    </citation>
    <scope>NUCLEOTIDE SEQUENCE [LARGE SCALE GENOMIC DNA]</scope>
    <source>
        <strain evidence="3 4">KCTC 23502</strain>
    </source>
</reference>
<dbReference type="RefSeq" id="WP_320556718.1">
    <property type="nucleotide sequence ID" value="NZ_JAXDAE010000016.1"/>
</dbReference>